<dbReference type="RefSeq" id="WP_344854429.1">
    <property type="nucleotide sequence ID" value="NZ_BAAAZN010000001.1"/>
</dbReference>
<dbReference type="Pfam" id="PF00348">
    <property type="entry name" value="polyprenyl_synt"/>
    <property type="match status" value="1"/>
</dbReference>
<keyword evidence="5" id="KW-1185">Reference proteome</keyword>
<dbReference type="SUPFAM" id="SSF48576">
    <property type="entry name" value="Terpenoid synthases"/>
    <property type="match status" value="1"/>
</dbReference>
<keyword evidence="1" id="KW-0479">Metal-binding</keyword>
<dbReference type="PROSITE" id="PS00444">
    <property type="entry name" value="POLYPRENYL_SYNTHASE_2"/>
    <property type="match status" value="1"/>
</dbReference>
<sequence length="344" mass="35684">MTATMRSAAARAVPDVLGRTRDVVQPALRTAVDRLDETSRAISAYHLGWTDAHGVPSQGNGGKAVRSALAVVSAQAAGAQPETGVPGAVAVELVHNFSLVHDDLMDGDTERRHRPTVWSLWGSASAILTGDAMLALAQEVVLDSGSPQAVPAARLLAETTRRLIKGQVLDVEFEQRDDVTLEECVEMAGGKTGALLSGSAAIGAVLAGAPAEVVDALAVFGEEIGLAFQLVDDVLGIWGDPVVTGKPVFSDLRARKKSLPITYATTHGGEPGRELAGWLAGPEPADETDLARAAALVQAAGGREWATAEAARRVAGAEQALAAIPAGPRGELTDIARFIVHREA</sequence>
<gene>
    <name evidence="4" type="primary">idsA1</name>
    <name evidence="4" type="ORF">GCM10022222_03330</name>
</gene>
<organism evidence="4 5">
    <name type="scientific">Amycolatopsis ultiminotia</name>
    <dbReference type="NCBI Taxonomy" id="543629"/>
    <lineage>
        <taxon>Bacteria</taxon>
        <taxon>Bacillati</taxon>
        <taxon>Actinomycetota</taxon>
        <taxon>Actinomycetes</taxon>
        <taxon>Pseudonocardiales</taxon>
        <taxon>Pseudonocardiaceae</taxon>
        <taxon>Amycolatopsis</taxon>
    </lineage>
</organism>
<dbReference type="InterPro" id="IPR033749">
    <property type="entry name" value="Polyprenyl_synt_CS"/>
</dbReference>
<dbReference type="Proteomes" id="UP001500689">
    <property type="component" value="Unassembled WGS sequence"/>
</dbReference>
<comment type="caution">
    <text evidence="4">The sequence shown here is derived from an EMBL/GenBank/DDBJ whole genome shotgun (WGS) entry which is preliminary data.</text>
</comment>
<dbReference type="Gene3D" id="1.10.600.10">
    <property type="entry name" value="Farnesyl Diphosphate Synthase"/>
    <property type="match status" value="1"/>
</dbReference>
<evidence type="ECO:0000256" key="2">
    <source>
        <dbReference type="ARBA" id="ARBA00022842"/>
    </source>
</evidence>
<dbReference type="CDD" id="cd00685">
    <property type="entry name" value="Trans_IPPS_HT"/>
    <property type="match status" value="1"/>
</dbReference>
<evidence type="ECO:0000313" key="5">
    <source>
        <dbReference type="Proteomes" id="UP001500689"/>
    </source>
</evidence>
<reference evidence="5" key="1">
    <citation type="journal article" date="2019" name="Int. J. Syst. Evol. Microbiol.">
        <title>The Global Catalogue of Microorganisms (GCM) 10K type strain sequencing project: providing services to taxonomists for standard genome sequencing and annotation.</title>
        <authorList>
            <consortium name="The Broad Institute Genomics Platform"/>
            <consortium name="The Broad Institute Genome Sequencing Center for Infectious Disease"/>
            <person name="Wu L."/>
            <person name="Ma J."/>
        </authorList>
    </citation>
    <scope>NUCLEOTIDE SEQUENCE [LARGE SCALE GENOMIC DNA]</scope>
    <source>
        <strain evidence="5">JCM 16898</strain>
    </source>
</reference>
<dbReference type="PANTHER" id="PTHR12001">
    <property type="entry name" value="GERANYLGERANYL PYROPHOSPHATE SYNTHASE"/>
    <property type="match status" value="1"/>
</dbReference>
<dbReference type="PANTHER" id="PTHR12001:SF71">
    <property type="entry name" value="(2E,6E)-FARNESYL DIPHOSPHATE SYNTHASE"/>
    <property type="match status" value="1"/>
</dbReference>
<dbReference type="SFLD" id="SFLDG01017">
    <property type="entry name" value="Polyprenyl_Transferase_Like"/>
    <property type="match status" value="1"/>
</dbReference>
<comment type="similarity">
    <text evidence="3">Belongs to the FPP/GGPP synthase family.</text>
</comment>
<dbReference type="EMBL" id="BAAAZN010000001">
    <property type="protein sequence ID" value="GAA3524261.1"/>
    <property type="molecule type" value="Genomic_DNA"/>
</dbReference>
<accession>A0ABP6UZU7</accession>
<evidence type="ECO:0000256" key="3">
    <source>
        <dbReference type="RuleBase" id="RU004466"/>
    </source>
</evidence>
<dbReference type="SFLD" id="SFLDS00005">
    <property type="entry name" value="Isoprenoid_Synthase_Type_I"/>
    <property type="match status" value="1"/>
</dbReference>
<keyword evidence="3" id="KW-0808">Transferase</keyword>
<dbReference type="InterPro" id="IPR000092">
    <property type="entry name" value="Polyprenyl_synt"/>
</dbReference>
<dbReference type="InterPro" id="IPR008949">
    <property type="entry name" value="Isoprenoid_synthase_dom_sf"/>
</dbReference>
<proteinExistence type="inferred from homology"/>
<evidence type="ECO:0000313" key="4">
    <source>
        <dbReference type="EMBL" id="GAA3524261.1"/>
    </source>
</evidence>
<name>A0ABP6UZU7_9PSEU</name>
<protein>
    <submittedName>
        <fullName evidence="4">(2E,6E)-farnesyl diphosphate synthase</fullName>
    </submittedName>
</protein>
<dbReference type="PROSITE" id="PS00723">
    <property type="entry name" value="POLYPRENYL_SYNTHASE_1"/>
    <property type="match status" value="1"/>
</dbReference>
<keyword evidence="2" id="KW-0460">Magnesium</keyword>
<evidence type="ECO:0000256" key="1">
    <source>
        <dbReference type="ARBA" id="ARBA00022723"/>
    </source>
</evidence>